<feature type="region of interest" description="Disordered" evidence="1">
    <location>
        <begin position="210"/>
        <end position="233"/>
    </location>
</feature>
<evidence type="ECO:0000256" key="1">
    <source>
        <dbReference type="SAM" id="MobiDB-lite"/>
    </source>
</evidence>
<evidence type="ECO:0000259" key="3">
    <source>
        <dbReference type="Pfam" id="PF03372"/>
    </source>
</evidence>
<evidence type="ECO:0000313" key="5">
    <source>
        <dbReference type="Proteomes" id="UP001595798"/>
    </source>
</evidence>
<dbReference type="SUPFAM" id="SSF56219">
    <property type="entry name" value="DNase I-like"/>
    <property type="match status" value="1"/>
</dbReference>
<name>A0ABV8QC14_9GAMM</name>
<dbReference type="Proteomes" id="UP001595798">
    <property type="component" value="Unassembled WGS sequence"/>
</dbReference>
<keyword evidence="4" id="KW-0255">Endonuclease</keyword>
<proteinExistence type="predicted"/>
<dbReference type="EMBL" id="JBHSDI010000001">
    <property type="protein sequence ID" value="MFC4257512.1"/>
    <property type="molecule type" value="Genomic_DNA"/>
</dbReference>
<dbReference type="PANTHER" id="PTHR42834">
    <property type="entry name" value="ENDONUCLEASE/EXONUCLEASE/PHOSPHATASE FAMILY PROTEIN (AFU_ORTHOLOGUE AFUA_3G09210)"/>
    <property type="match status" value="1"/>
</dbReference>
<organism evidence="4 5">
    <name type="scientific">Marinobacter lacisalsi</name>
    <dbReference type="NCBI Taxonomy" id="475979"/>
    <lineage>
        <taxon>Bacteria</taxon>
        <taxon>Pseudomonadati</taxon>
        <taxon>Pseudomonadota</taxon>
        <taxon>Gammaproteobacteria</taxon>
        <taxon>Pseudomonadales</taxon>
        <taxon>Marinobacteraceae</taxon>
        <taxon>Marinobacter</taxon>
    </lineage>
</organism>
<sequence length="583" mass="63552">MPGIIVALLLSIAATPLWAANCDEEHVPVSRIQGRGDASPMAGQQVRVQGIITVDLRHEGGFRGFYLQQALAEQDKDDATSEGLFIHTRARAGEPGDRVHVSGEVREHYGLTSLTGVSAVSICASPGLPAPLPLKTGATPPDSRESLEGMLVHTVNPLTVTDTWNLARYGELVLAPSLQWVPTQVMAPGPDAQRHQAQQERQRLILDDGHRRKHPRPVPYLTNGEGAPGNPLRVGDRVAPLAGVMDYRFGHWRLQPLSRPDIHHTNPRQLPPARNSLTNVRVVSLNLGNLFNGDGQGGGFPTDRGADSHQAYQQQLARLAHQIIATDPDIVAVSELENDGYGEASSLADLAGALGERWRFVDSGTHRHDDAIRNGLLYRGDRVQPQGPATLITGGAFEQWHRPALAQRFLAIGGNEPLTVMSVHLKSKSCRNAPAAQQDAGDGQGCFAAARTAASRQLAQWQPPETGKDNLVLLAGDFNAYAMETSIQAITDAGYTDLIADFHGLEQQTFRYHGRQGTLDYHFANKALRDRVVVSQIWSANAEEPRFWAYDADRGPRVSDTFVWRASDHNPVITDIRLQAPAD</sequence>
<feature type="domain" description="Endonuclease/exonuclease/phosphatase" evidence="3">
    <location>
        <begin position="309"/>
        <end position="569"/>
    </location>
</feature>
<evidence type="ECO:0000256" key="2">
    <source>
        <dbReference type="SAM" id="SignalP"/>
    </source>
</evidence>
<dbReference type="NCBIfam" id="NF033681">
    <property type="entry name" value="ExeM_NucH_DNase"/>
    <property type="match status" value="1"/>
</dbReference>
<dbReference type="CDD" id="cd04486">
    <property type="entry name" value="YhcR_OBF_like"/>
    <property type="match status" value="1"/>
</dbReference>
<dbReference type="InterPro" id="IPR047971">
    <property type="entry name" value="ExeM-like"/>
</dbReference>
<reference evidence="5" key="1">
    <citation type="journal article" date="2019" name="Int. J. Syst. Evol. Microbiol.">
        <title>The Global Catalogue of Microorganisms (GCM) 10K type strain sequencing project: providing services to taxonomists for standard genome sequencing and annotation.</title>
        <authorList>
            <consortium name="The Broad Institute Genomics Platform"/>
            <consortium name="The Broad Institute Genome Sequencing Center for Infectious Disease"/>
            <person name="Wu L."/>
            <person name="Ma J."/>
        </authorList>
    </citation>
    <scope>NUCLEOTIDE SEQUENCE [LARGE SCALE GENOMIC DNA]</scope>
    <source>
        <strain evidence="5">CECT 7297</strain>
    </source>
</reference>
<keyword evidence="4" id="KW-0540">Nuclease</keyword>
<keyword evidence="4" id="KW-0378">Hydrolase</keyword>
<keyword evidence="5" id="KW-1185">Reference proteome</keyword>
<feature type="chain" id="PRO_5045613325" evidence="2">
    <location>
        <begin position="20"/>
        <end position="583"/>
    </location>
</feature>
<evidence type="ECO:0000313" key="4">
    <source>
        <dbReference type="EMBL" id="MFC4257512.1"/>
    </source>
</evidence>
<dbReference type="GO" id="GO:0004519">
    <property type="term" value="F:endonuclease activity"/>
    <property type="evidence" value="ECO:0007669"/>
    <property type="project" value="UniProtKB-KW"/>
</dbReference>
<keyword evidence="2" id="KW-0732">Signal</keyword>
<dbReference type="Pfam" id="PF03372">
    <property type="entry name" value="Exo_endo_phos"/>
    <property type="match status" value="1"/>
</dbReference>
<dbReference type="PANTHER" id="PTHR42834:SF1">
    <property type="entry name" value="ENDONUCLEASE_EXONUCLEASE_PHOSPHATASE FAMILY PROTEIN (AFU_ORTHOLOGUE AFUA_3G09210)"/>
    <property type="match status" value="1"/>
</dbReference>
<comment type="caution">
    <text evidence="4">The sequence shown here is derived from an EMBL/GenBank/DDBJ whole genome shotgun (WGS) entry which is preliminary data.</text>
</comment>
<protein>
    <submittedName>
        <fullName evidence="4">ExeM/NucH family extracellular endonuclease</fullName>
    </submittedName>
</protein>
<dbReference type="RefSeq" id="WP_379884698.1">
    <property type="nucleotide sequence ID" value="NZ_JBHSDI010000001.1"/>
</dbReference>
<feature type="signal peptide" evidence="2">
    <location>
        <begin position="1"/>
        <end position="19"/>
    </location>
</feature>
<accession>A0ABV8QC14</accession>
<dbReference type="Gene3D" id="3.60.10.10">
    <property type="entry name" value="Endonuclease/exonuclease/phosphatase"/>
    <property type="match status" value="1"/>
</dbReference>
<dbReference type="InterPro" id="IPR036691">
    <property type="entry name" value="Endo/exonu/phosph_ase_sf"/>
</dbReference>
<gene>
    <name evidence="4" type="ORF">ACFOZ5_00550</name>
</gene>
<dbReference type="InterPro" id="IPR005135">
    <property type="entry name" value="Endo/exonuclease/phosphatase"/>
</dbReference>